<reference evidence="2" key="1">
    <citation type="submission" date="2021-01" db="EMBL/GenBank/DDBJ databases">
        <authorList>
            <consortium name="Genoscope - CEA"/>
            <person name="William W."/>
        </authorList>
    </citation>
    <scope>NUCLEOTIDE SEQUENCE</scope>
</reference>
<keyword evidence="1" id="KW-0812">Transmembrane</keyword>
<protein>
    <submittedName>
        <fullName evidence="2">(rape) hypothetical protein</fullName>
    </submittedName>
</protein>
<keyword evidence="1" id="KW-1133">Transmembrane helix</keyword>
<proteinExistence type="predicted"/>
<organism evidence="2">
    <name type="scientific">Brassica napus</name>
    <name type="common">Rape</name>
    <dbReference type="NCBI Taxonomy" id="3708"/>
    <lineage>
        <taxon>Eukaryota</taxon>
        <taxon>Viridiplantae</taxon>
        <taxon>Streptophyta</taxon>
        <taxon>Embryophyta</taxon>
        <taxon>Tracheophyta</taxon>
        <taxon>Spermatophyta</taxon>
        <taxon>Magnoliopsida</taxon>
        <taxon>eudicotyledons</taxon>
        <taxon>Gunneridae</taxon>
        <taxon>Pentapetalae</taxon>
        <taxon>rosids</taxon>
        <taxon>malvids</taxon>
        <taxon>Brassicales</taxon>
        <taxon>Brassicaceae</taxon>
        <taxon>Brassiceae</taxon>
        <taxon>Brassica</taxon>
    </lineage>
</organism>
<dbReference type="AlphaFoldDB" id="A0A816JXF7"/>
<feature type="transmembrane region" description="Helical" evidence="1">
    <location>
        <begin position="45"/>
        <end position="63"/>
    </location>
</feature>
<name>A0A816JXF7_BRANA</name>
<accession>A0A816JXF7</accession>
<dbReference type="EMBL" id="HG994366">
    <property type="protein sequence ID" value="CAF1897358.1"/>
    <property type="molecule type" value="Genomic_DNA"/>
</dbReference>
<evidence type="ECO:0000313" key="2">
    <source>
        <dbReference type="EMBL" id="CAF1897358.1"/>
    </source>
</evidence>
<keyword evidence="1" id="KW-0472">Membrane</keyword>
<dbReference type="Proteomes" id="UP001295469">
    <property type="component" value="Chromosome C02"/>
</dbReference>
<sequence>MVKMKLSWRRRFPAAKIVVSFVKDTWCLMKLLQLMCGGWCSMNRFDWAFIVIFVPFFFSLIFFM</sequence>
<gene>
    <name evidence="2" type="ORF">DARMORV10_C02P18390.1</name>
</gene>
<evidence type="ECO:0000256" key="1">
    <source>
        <dbReference type="SAM" id="Phobius"/>
    </source>
</evidence>